<keyword evidence="3" id="KW-1185">Reference proteome</keyword>
<dbReference type="AlphaFoldDB" id="A0A6B0QWA4"/>
<evidence type="ECO:0000256" key="1">
    <source>
        <dbReference type="SAM" id="MobiDB-lite"/>
    </source>
</evidence>
<reference evidence="2" key="1">
    <citation type="submission" date="2019-10" db="EMBL/GenBank/DDBJ databases">
        <title>The sequence and de novo assembly of the wild yak genome.</title>
        <authorList>
            <person name="Liu Y."/>
        </authorList>
    </citation>
    <scope>NUCLEOTIDE SEQUENCE [LARGE SCALE GENOMIC DNA]</scope>
    <source>
        <strain evidence="2">WY2019</strain>
    </source>
</reference>
<dbReference type="Proteomes" id="UP000322234">
    <property type="component" value="Unassembled WGS sequence"/>
</dbReference>
<organism evidence="2 3">
    <name type="scientific">Bos mutus</name>
    <name type="common">wild yak</name>
    <dbReference type="NCBI Taxonomy" id="72004"/>
    <lineage>
        <taxon>Eukaryota</taxon>
        <taxon>Metazoa</taxon>
        <taxon>Chordata</taxon>
        <taxon>Craniata</taxon>
        <taxon>Vertebrata</taxon>
        <taxon>Euteleostomi</taxon>
        <taxon>Mammalia</taxon>
        <taxon>Eutheria</taxon>
        <taxon>Laurasiatheria</taxon>
        <taxon>Artiodactyla</taxon>
        <taxon>Ruminantia</taxon>
        <taxon>Pecora</taxon>
        <taxon>Bovidae</taxon>
        <taxon>Bovinae</taxon>
        <taxon>Bos</taxon>
    </lineage>
</organism>
<gene>
    <name evidence="2" type="ORF">E5288_WYG010929</name>
</gene>
<proteinExistence type="predicted"/>
<comment type="caution">
    <text evidence="2">The sequence shown here is derived from an EMBL/GenBank/DDBJ whole genome shotgun (WGS) entry which is preliminary data.</text>
</comment>
<feature type="region of interest" description="Disordered" evidence="1">
    <location>
        <begin position="170"/>
        <end position="243"/>
    </location>
</feature>
<protein>
    <submittedName>
        <fullName evidence="2">Uncharacterized protein</fullName>
    </submittedName>
</protein>
<evidence type="ECO:0000313" key="2">
    <source>
        <dbReference type="EMBL" id="MXQ82208.1"/>
    </source>
</evidence>
<name>A0A6B0QWA4_9CETA</name>
<evidence type="ECO:0000313" key="3">
    <source>
        <dbReference type="Proteomes" id="UP000322234"/>
    </source>
</evidence>
<dbReference type="EMBL" id="VBQZ03000012">
    <property type="protein sequence ID" value="MXQ82208.1"/>
    <property type="molecule type" value="Genomic_DNA"/>
</dbReference>
<sequence>MVESGLHKDSKCHLTAGNALFSPHSALENGTRSYFVDVHAVVLENFIKKYRLGYFQYAVNADKTELVLAAVPDVDESMGLPGPLIPTFGAPEEQEESLVRGKRTHWNKENSSSIFQTFRKSVHKESNLIAYKTNCDTKFRASLKQQMPGKELRALESELLHTWRPAGPPVQGVRLPRSPESVKISEATSGVEIPRSMSSSMTPGEDSDLASDPGSSYQTRTPKVHNNRNNVEPKSFIGATAAR</sequence>
<accession>A0A6B0QWA4</accession>